<dbReference type="EMBL" id="PGOL01002493">
    <property type="protein sequence ID" value="PKI47564.1"/>
    <property type="molecule type" value="Genomic_DNA"/>
</dbReference>
<protein>
    <submittedName>
        <fullName evidence="1">Uncharacterized protein</fullName>
    </submittedName>
</protein>
<reference evidence="1 2" key="1">
    <citation type="submission" date="2017-11" db="EMBL/GenBank/DDBJ databases">
        <title>De-novo sequencing of pomegranate (Punica granatum L.) genome.</title>
        <authorList>
            <person name="Akparov Z."/>
            <person name="Amiraslanov A."/>
            <person name="Hajiyeva S."/>
            <person name="Abbasov M."/>
            <person name="Kaur K."/>
            <person name="Hamwieh A."/>
            <person name="Solovyev V."/>
            <person name="Salamov A."/>
            <person name="Braich B."/>
            <person name="Kosarev P."/>
            <person name="Mahmoud A."/>
            <person name="Hajiyev E."/>
            <person name="Babayeva S."/>
            <person name="Izzatullayeva V."/>
            <person name="Mammadov A."/>
            <person name="Mammadov A."/>
            <person name="Sharifova S."/>
            <person name="Ojaghi J."/>
            <person name="Eynullazada K."/>
            <person name="Bayramov B."/>
            <person name="Abdulazimova A."/>
            <person name="Shahmuradov I."/>
        </authorList>
    </citation>
    <scope>NUCLEOTIDE SEQUENCE [LARGE SCALE GENOMIC DNA]</scope>
    <source>
        <strain evidence="2">cv. AG2017</strain>
        <tissue evidence="1">Leaf</tissue>
    </source>
</reference>
<keyword evidence="2" id="KW-1185">Reference proteome</keyword>
<dbReference type="Proteomes" id="UP000233551">
    <property type="component" value="Unassembled WGS sequence"/>
</dbReference>
<comment type="caution">
    <text evidence="1">The sequence shown here is derived from an EMBL/GenBank/DDBJ whole genome shotgun (WGS) entry which is preliminary data.</text>
</comment>
<accession>A0A2I0IU92</accession>
<gene>
    <name evidence="1" type="ORF">CRG98_032039</name>
</gene>
<dbReference type="AlphaFoldDB" id="A0A2I0IU92"/>
<organism evidence="1 2">
    <name type="scientific">Punica granatum</name>
    <name type="common">Pomegranate</name>
    <dbReference type="NCBI Taxonomy" id="22663"/>
    <lineage>
        <taxon>Eukaryota</taxon>
        <taxon>Viridiplantae</taxon>
        <taxon>Streptophyta</taxon>
        <taxon>Embryophyta</taxon>
        <taxon>Tracheophyta</taxon>
        <taxon>Spermatophyta</taxon>
        <taxon>Magnoliopsida</taxon>
        <taxon>eudicotyledons</taxon>
        <taxon>Gunneridae</taxon>
        <taxon>Pentapetalae</taxon>
        <taxon>rosids</taxon>
        <taxon>malvids</taxon>
        <taxon>Myrtales</taxon>
        <taxon>Lythraceae</taxon>
        <taxon>Punica</taxon>
    </lineage>
</organism>
<proteinExistence type="predicted"/>
<evidence type="ECO:0000313" key="1">
    <source>
        <dbReference type="EMBL" id="PKI47564.1"/>
    </source>
</evidence>
<evidence type="ECO:0000313" key="2">
    <source>
        <dbReference type="Proteomes" id="UP000233551"/>
    </source>
</evidence>
<name>A0A2I0IU92_PUNGR</name>
<sequence length="73" mass="7697">MVSGARAGTGCLDTRGRARGRAVTSARMLRRVTSGASRVLVKGTGAGDERWRARWRALVCSVMSASAIGDGCW</sequence>